<dbReference type="InterPro" id="IPR004045">
    <property type="entry name" value="Glutathione_S-Trfase_N"/>
</dbReference>
<proteinExistence type="inferred from homology"/>
<dbReference type="RefSeq" id="WP_219004664.1">
    <property type="nucleotide sequence ID" value="NZ_CP079194.1"/>
</dbReference>
<evidence type="ECO:0000259" key="4">
    <source>
        <dbReference type="PROSITE" id="PS50405"/>
    </source>
</evidence>
<organism evidence="5 6">
    <name type="scientific">Gymnodinialimonas ceratoperidinii</name>
    <dbReference type="NCBI Taxonomy" id="2856823"/>
    <lineage>
        <taxon>Bacteria</taxon>
        <taxon>Pseudomonadati</taxon>
        <taxon>Pseudomonadota</taxon>
        <taxon>Alphaproteobacteria</taxon>
        <taxon>Rhodobacterales</taxon>
        <taxon>Paracoccaceae</taxon>
        <taxon>Gymnodinialimonas</taxon>
    </lineage>
</organism>
<reference evidence="5 6" key="1">
    <citation type="submission" date="2021-07" db="EMBL/GenBank/DDBJ databases">
        <title>A novel Jannaschia species isolated from marine dinoflagellate Ceratoperidinium margalefii.</title>
        <authorList>
            <person name="Jiang Y."/>
            <person name="Li Z."/>
        </authorList>
    </citation>
    <scope>NUCLEOTIDE SEQUENCE [LARGE SCALE GENOMIC DNA]</scope>
    <source>
        <strain evidence="5 6">J12C1-MA-4</strain>
    </source>
</reference>
<name>A0A8F6U0E1_9RHOB</name>
<dbReference type="Proteomes" id="UP000825009">
    <property type="component" value="Chromosome"/>
</dbReference>
<evidence type="ECO:0000259" key="3">
    <source>
        <dbReference type="PROSITE" id="PS50404"/>
    </source>
</evidence>
<dbReference type="CDD" id="cd03047">
    <property type="entry name" value="GST_N_2"/>
    <property type="match status" value="1"/>
</dbReference>
<dbReference type="KEGG" id="gce:KYE46_07615"/>
<dbReference type="SFLD" id="SFLDS00019">
    <property type="entry name" value="Glutathione_Transferase_(cytos"/>
    <property type="match status" value="1"/>
</dbReference>
<keyword evidence="2" id="KW-0808">Transferase</keyword>
<sequence length="194" mass="21634">MILWGRPSSVNVQKVLWALAELSRPFEHRIVGDKYGGTDTPEFAALTPVPRVPVLQDGDLALWESHAILRYLAGGVPPLADQWMEYATSSLQPAFIRLFYERVRTPPAKRQGNAAELEAAFQAGLAPLEWQLEKTSWLGGESFGMADIAAGAMMYRAHDMGVSFGPEVARWYGQLCERAAYREIVMTSYEELRG</sequence>
<dbReference type="EMBL" id="CP079194">
    <property type="protein sequence ID" value="QXT41072.1"/>
    <property type="molecule type" value="Genomic_DNA"/>
</dbReference>
<dbReference type="GO" id="GO:0016740">
    <property type="term" value="F:transferase activity"/>
    <property type="evidence" value="ECO:0007669"/>
    <property type="project" value="UniProtKB-KW"/>
</dbReference>
<dbReference type="PROSITE" id="PS50405">
    <property type="entry name" value="GST_CTER"/>
    <property type="match status" value="1"/>
</dbReference>
<evidence type="ECO:0000313" key="6">
    <source>
        <dbReference type="Proteomes" id="UP000825009"/>
    </source>
</evidence>
<dbReference type="PROSITE" id="PS50404">
    <property type="entry name" value="GST_NTER"/>
    <property type="match status" value="1"/>
</dbReference>
<gene>
    <name evidence="5" type="ORF">KYE46_07615</name>
</gene>
<evidence type="ECO:0000256" key="2">
    <source>
        <dbReference type="ARBA" id="ARBA00022679"/>
    </source>
</evidence>
<feature type="domain" description="GST N-terminal" evidence="3">
    <location>
        <begin position="1"/>
        <end position="80"/>
    </location>
</feature>
<dbReference type="Pfam" id="PF02798">
    <property type="entry name" value="GST_N"/>
    <property type="match status" value="1"/>
</dbReference>
<evidence type="ECO:0000313" key="5">
    <source>
        <dbReference type="EMBL" id="QXT41072.1"/>
    </source>
</evidence>
<protein>
    <submittedName>
        <fullName evidence="5">Glutathione S-transferase N-terminal domain-containing protein</fullName>
    </submittedName>
</protein>
<dbReference type="FunFam" id="3.40.30.10:FF:000039">
    <property type="entry name" value="Glutathione S-transferase domain"/>
    <property type="match status" value="1"/>
</dbReference>
<evidence type="ECO:0000256" key="1">
    <source>
        <dbReference type="ARBA" id="ARBA00007409"/>
    </source>
</evidence>
<dbReference type="Pfam" id="PF13410">
    <property type="entry name" value="GST_C_2"/>
    <property type="match status" value="1"/>
</dbReference>
<dbReference type="SFLD" id="SFLDG00358">
    <property type="entry name" value="Main_(cytGST)"/>
    <property type="match status" value="1"/>
</dbReference>
<dbReference type="InterPro" id="IPR010987">
    <property type="entry name" value="Glutathione-S-Trfase_C-like"/>
</dbReference>
<keyword evidence="6" id="KW-1185">Reference proteome</keyword>
<comment type="similarity">
    <text evidence="1">Belongs to the GST superfamily.</text>
</comment>
<dbReference type="AlphaFoldDB" id="A0A8F6U0E1"/>
<dbReference type="InterPro" id="IPR040079">
    <property type="entry name" value="Glutathione_S-Trfase"/>
</dbReference>
<feature type="domain" description="GST C-terminal" evidence="4">
    <location>
        <begin position="73"/>
        <end position="194"/>
    </location>
</feature>
<accession>A0A8F6U0E1</accession>
<dbReference type="PANTHER" id="PTHR44051">
    <property type="entry name" value="GLUTATHIONE S-TRANSFERASE-RELATED"/>
    <property type="match status" value="1"/>
</dbReference>
<dbReference type="PANTHER" id="PTHR44051:SF19">
    <property type="entry name" value="DISULFIDE-BOND OXIDOREDUCTASE YFCG"/>
    <property type="match status" value="1"/>
</dbReference>